<dbReference type="CDD" id="cd02772">
    <property type="entry name" value="MopB_NDH-1_NuoG2"/>
    <property type="match status" value="1"/>
</dbReference>
<keyword evidence="8 12" id="KW-0408">Iron</keyword>
<sequence length="760" mass="81921">MVMEAANKLGTYIPHFCYHKKLSIAANCRMCLVEVEKAPKPLPACATPVTNGMIVRTASDKAIKAQKSVMEFLLINHPLDCPICDQGGECQLQDLAVGYGPSASRYDEDKRVVPPKDAGPLISMREMARCIHCTRCVRFGQEIAGVMEFGMLNRGEHSEITTFVGNSVDSELSGNMIDLCPVGALTSKPFRYTARTWELSRRRSVSPHDALGANLMVQVKGGKVMRVLPLENENVNECWLSDRDRFSYEGLNSADRLTVPMVKQDGKWIETDWQTALEYVAHGLNDIRKNHGADALAALAAPYSTLEELTLLQKLMRGLGTENVDFRLRQSDFGLTGKVAPWLGLSIDDFGKLERAFLIGSFLRKDHPLLAARLRHAAKRGSRISILHATDDDQLMPVANRLIKAPSEWLSALSEVVVAVAQMKGVAAPAGFEGIEAGEAAKRVADSLLSGERRGIFLGNAAAQHPQAAQLHAAAEWIAQTIGASFGYLTEAANSVGGYIANALPSNGANVQQFFAQPRKAYVVLHAEPELDCHDPQAARAALQQASMVVMMSSYKHGLDYADVLLPVAPFSETAGTFVNCEGRAQGFNGTVKPLGETRPAWKVLRVLGNLLDLSGFNYEASEEIRAEVLGTKVSEEADLLPRLNNLARLAPQAGKTVADGVERIADVPIYFSDAIVRRAESLQLTTDARAPKAALSPALAEKLGVAAGDKIKVVQGQGSAVLEAAIDARLPASTVRVSAAHPSTASLGAMFGPISVEKA</sequence>
<dbReference type="InterPro" id="IPR050123">
    <property type="entry name" value="Prok_molybdopt-oxidoreductase"/>
</dbReference>
<dbReference type="InterPro" id="IPR054351">
    <property type="entry name" value="NADH_UbQ_OxRdtase_ferredoxin"/>
</dbReference>
<dbReference type="PROSITE" id="PS00641">
    <property type="entry name" value="COMPLEX1_75K_1"/>
    <property type="match status" value="1"/>
</dbReference>
<dbReference type="InterPro" id="IPR019574">
    <property type="entry name" value="NADH_UbQ_OxRdtase_Gsu_4Fe4S-bd"/>
</dbReference>
<comment type="function">
    <text evidence="12">NDH-1 shuttles electrons from NADH, via FMN and iron-sulfur (Fe-S) centers, to quinones in the respiratory chain. Couples the redox reaction to proton translocation (for every two electrons transferred, four hydrogen ions are translocated across the cytoplasmic membrane), and thus conserves the redox energy in a proton gradient.</text>
</comment>
<comment type="cofactor">
    <cofactor evidence="1 12">
        <name>[4Fe-4S] cluster</name>
        <dbReference type="ChEBI" id="CHEBI:49883"/>
    </cofactor>
</comment>
<evidence type="ECO:0000256" key="2">
    <source>
        <dbReference type="ARBA" id="ARBA00005404"/>
    </source>
</evidence>
<dbReference type="InterPro" id="IPR009010">
    <property type="entry name" value="Asp_de-COase-like_dom_sf"/>
</dbReference>
<evidence type="ECO:0000259" key="14">
    <source>
        <dbReference type="PROSITE" id="PS51839"/>
    </source>
</evidence>
<dbReference type="InterPro" id="IPR000283">
    <property type="entry name" value="NADH_UbQ_OxRdtase_75kDa_su_CS"/>
</dbReference>
<evidence type="ECO:0000256" key="7">
    <source>
        <dbReference type="ARBA" id="ARBA00022967"/>
    </source>
</evidence>
<proteinExistence type="inferred from homology"/>
<evidence type="ECO:0000313" key="16">
    <source>
        <dbReference type="Proteomes" id="UP000887222"/>
    </source>
</evidence>
<comment type="similarity">
    <text evidence="2 12">Belongs to the complex I 75 kDa subunit family.</text>
</comment>
<comment type="cofactor">
    <cofactor evidence="12">
        <name>[2Fe-2S] cluster</name>
        <dbReference type="ChEBI" id="CHEBI:190135"/>
    </cofactor>
    <text evidence="12">Binds 1 [2Fe-2S] cluster per subunit.</text>
</comment>
<evidence type="ECO:0000256" key="12">
    <source>
        <dbReference type="RuleBase" id="RU003525"/>
    </source>
</evidence>
<dbReference type="Pfam" id="PF00384">
    <property type="entry name" value="Molybdopterin"/>
    <property type="match status" value="1"/>
</dbReference>
<dbReference type="PANTHER" id="PTHR43105:SF13">
    <property type="entry name" value="NADH-UBIQUINONE OXIDOREDUCTASE 75 KDA SUBUNIT, MITOCHONDRIAL"/>
    <property type="match status" value="1"/>
</dbReference>
<evidence type="ECO:0000256" key="11">
    <source>
        <dbReference type="ARBA" id="ARBA00047712"/>
    </source>
</evidence>
<keyword evidence="3 12" id="KW-0004">4Fe-4S</keyword>
<evidence type="ECO:0000256" key="9">
    <source>
        <dbReference type="ARBA" id="ARBA00023014"/>
    </source>
</evidence>
<dbReference type="CDD" id="cd00207">
    <property type="entry name" value="fer2"/>
    <property type="match status" value="1"/>
</dbReference>
<protein>
    <recommendedName>
        <fullName evidence="12">NADH-quinone oxidoreductase</fullName>
        <ecNumber evidence="12">7.1.1.-</ecNumber>
    </recommendedName>
</protein>
<dbReference type="Pfam" id="PF13510">
    <property type="entry name" value="Fer2_4"/>
    <property type="match status" value="1"/>
</dbReference>
<dbReference type="Pfam" id="PF22117">
    <property type="entry name" value="Fer4_Nqo3"/>
    <property type="match status" value="1"/>
</dbReference>
<dbReference type="NCBIfam" id="TIGR01973">
    <property type="entry name" value="NuoG"/>
    <property type="match status" value="1"/>
</dbReference>
<dbReference type="InterPro" id="IPR006656">
    <property type="entry name" value="Mopterin_OxRdtase"/>
</dbReference>
<accession>A0ABQ4Q5R7</accession>
<dbReference type="Pfam" id="PF22151">
    <property type="entry name" value="Fer4_NDSU1"/>
    <property type="match status" value="1"/>
</dbReference>
<dbReference type="SUPFAM" id="SSF50692">
    <property type="entry name" value="ADC-like"/>
    <property type="match status" value="1"/>
</dbReference>
<evidence type="ECO:0000313" key="15">
    <source>
        <dbReference type="EMBL" id="GIZ52468.1"/>
    </source>
</evidence>
<evidence type="ECO:0000256" key="8">
    <source>
        <dbReference type="ARBA" id="ARBA00023004"/>
    </source>
</evidence>
<evidence type="ECO:0000259" key="13">
    <source>
        <dbReference type="PROSITE" id="PS51669"/>
    </source>
</evidence>
<keyword evidence="7 12" id="KW-1278">Translocase</keyword>
<dbReference type="EMBL" id="BPMK01000010">
    <property type="protein sequence ID" value="GIZ52468.1"/>
    <property type="molecule type" value="Genomic_DNA"/>
</dbReference>
<dbReference type="PROSITE" id="PS51669">
    <property type="entry name" value="4FE4S_MOW_BIS_MGD"/>
    <property type="match status" value="1"/>
</dbReference>
<keyword evidence="6 12" id="KW-0479">Metal-binding</keyword>
<dbReference type="Gene3D" id="3.40.50.740">
    <property type="match status" value="2"/>
</dbReference>
<feature type="domain" description="4Fe-4S His(Cys)3-ligated-type" evidence="14">
    <location>
        <begin position="61"/>
        <end position="100"/>
    </location>
</feature>
<dbReference type="Gene3D" id="3.10.20.740">
    <property type="match status" value="1"/>
</dbReference>
<dbReference type="Proteomes" id="UP000887222">
    <property type="component" value="Unassembled WGS sequence"/>
</dbReference>
<comment type="caution">
    <text evidence="15">The sequence shown here is derived from an EMBL/GenBank/DDBJ whole genome shotgun (WGS) entry which is preliminary data.</text>
</comment>
<keyword evidence="9 12" id="KW-0411">Iron-sulfur</keyword>
<keyword evidence="5 12" id="KW-0874">Quinone</keyword>
<evidence type="ECO:0000256" key="10">
    <source>
        <dbReference type="ARBA" id="ARBA00023027"/>
    </source>
</evidence>
<organism evidence="15 16">
    <name type="scientific">Noviherbaspirillum aridicola</name>
    <dbReference type="NCBI Taxonomy" id="2849687"/>
    <lineage>
        <taxon>Bacteria</taxon>
        <taxon>Pseudomonadati</taxon>
        <taxon>Pseudomonadota</taxon>
        <taxon>Betaproteobacteria</taxon>
        <taxon>Burkholderiales</taxon>
        <taxon>Oxalobacteraceae</taxon>
        <taxon>Noviherbaspirillum</taxon>
    </lineage>
</organism>
<dbReference type="SUPFAM" id="SSF54292">
    <property type="entry name" value="2Fe-2S ferredoxin-like"/>
    <property type="match status" value="1"/>
</dbReference>
<feature type="domain" description="4Fe-4S Mo/W bis-MGD-type" evidence="13">
    <location>
        <begin position="199"/>
        <end position="255"/>
    </location>
</feature>
<keyword evidence="4 12" id="KW-0001">2Fe-2S</keyword>
<dbReference type="PROSITE" id="PS00643">
    <property type="entry name" value="COMPLEX1_75K_3"/>
    <property type="match status" value="1"/>
</dbReference>
<name>A0ABQ4Q5R7_9BURK</name>
<evidence type="ECO:0000256" key="4">
    <source>
        <dbReference type="ARBA" id="ARBA00022714"/>
    </source>
</evidence>
<dbReference type="InterPro" id="IPR036010">
    <property type="entry name" value="2Fe-2S_ferredoxin-like_sf"/>
</dbReference>
<dbReference type="SMART" id="SM00929">
    <property type="entry name" value="NADH-G_4Fe-4S_3"/>
    <property type="match status" value="1"/>
</dbReference>
<dbReference type="InterPro" id="IPR006963">
    <property type="entry name" value="Mopterin_OxRdtase_4Fe-4S_dom"/>
</dbReference>
<evidence type="ECO:0000256" key="1">
    <source>
        <dbReference type="ARBA" id="ARBA00001966"/>
    </source>
</evidence>
<dbReference type="Pfam" id="PF10588">
    <property type="entry name" value="NADH-G_4Fe-4S_3"/>
    <property type="match status" value="1"/>
</dbReference>
<evidence type="ECO:0000256" key="5">
    <source>
        <dbReference type="ARBA" id="ARBA00022719"/>
    </source>
</evidence>
<dbReference type="Gene3D" id="3.30.70.20">
    <property type="match status" value="1"/>
</dbReference>
<dbReference type="SUPFAM" id="SSF53706">
    <property type="entry name" value="Formate dehydrogenase/DMSO reductase, domains 1-3"/>
    <property type="match status" value="1"/>
</dbReference>
<keyword evidence="16" id="KW-1185">Reference proteome</keyword>
<comment type="catalytic activity">
    <reaction evidence="11 12">
        <text>a quinone + NADH + 5 H(+)(in) = a quinol + NAD(+) + 4 H(+)(out)</text>
        <dbReference type="Rhea" id="RHEA:57888"/>
        <dbReference type="ChEBI" id="CHEBI:15378"/>
        <dbReference type="ChEBI" id="CHEBI:24646"/>
        <dbReference type="ChEBI" id="CHEBI:57540"/>
        <dbReference type="ChEBI" id="CHEBI:57945"/>
        <dbReference type="ChEBI" id="CHEBI:132124"/>
    </reaction>
</comment>
<dbReference type="EC" id="7.1.1.-" evidence="12"/>
<gene>
    <name evidence="15" type="ORF">NCCP691_24820</name>
</gene>
<dbReference type="InterPro" id="IPR010228">
    <property type="entry name" value="NADH_UbQ_OxRdtase_Gsu"/>
</dbReference>
<keyword evidence="10 12" id="KW-0520">NAD</keyword>
<dbReference type="PROSITE" id="PS00642">
    <property type="entry name" value="COMPLEX1_75K_2"/>
    <property type="match status" value="1"/>
</dbReference>
<dbReference type="SUPFAM" id="SSF54862">
    <property type="entry name" value="4Fe-4S ferredoxins"/>
    <property type="match status" value="1"/>
</dbReference>
<evidence type="ECO:0000256" key="6">
    <source>
        <dbReference type="ARBA" id="ARBA00022723"/>
    </source>
</evidence>
<evidence type="ECO:0000256" key="3">
    <source>
        <dbReference type="ARBA" id="ARBA00022485"/>
    </source>
</evidence>
<dbReference type="PROSITE" id="PS51839">
    <property type="entry name" value="4FE4S_HC3"/>
    <property type="match status" value="1"/>
</dbReference>
<dbReference type="Gene3D" id="3.40.228.10">
    <property type="entry name" value="Dimethylsulfoxide Reductase, domain 2"/>
    <property type="match status" value="1"/>
</dbReference>
<dbReference type="PANTHER" id="PTHR43105">
    <property type="entry name" value="RESPIRATORY NITRATE REDUCTASE"/>
    <property type="match status" value="1"/>
</dbReference>
<dbReference type="Gene3D" id="2.40.40.20">
    <property type="match status" value="1"/>
</dbReference>
<dbReference type="InterPro" id="IPR001041">
    <property type="entry name" value="2Fe-2S_ferredoxin-type"/>
</dbReference>
<reference evidence="15 16" key="1">
    <citation type="journal article" date="2022" name="Int. J. Syst. Evol. Microbiol.">
        <title>Noviherbaspirillum aridicola sp. nov., isolated from an arid soil in Pakistan.</title>
        <authorList>
            <person name="Khan I.U."/>
            <person name="Saqib M."/>
            <person name="Amin A."/>
            <person name="Hussain F."/>
            <person name="Li L."/>
            <person name="Liu Y.H."/>
            <person name="Fang B.Z."/>
            <person name="Ahmed I."/>
            <person name="Li W.J."/>
        </authorList>
    </citation>
    <scope>NUCLEOTIDE SEQUENCE [LARGE SCALE GENOMIC DNA]</scope>
    <source>
        <strain evidence="15 16">NCCP-691</strain>
    </source>
</reference>